<name>A0A7Z0VK37_9GAMM</name>
<dbReference type="EMBL" id="MARB01000020">
    <property type="protein sequence ID" value="ODJ86599.1"/>
    <property type="molecule type" value="Genomic_DNA"/>
</dbReference>
<dbReference type="AlphaFoldDB" id="A0A7Z0VK37"/>
<dbReference type="Proteomes" id="UP000094769">
    <property type="component" value="Unassembled WGS sequence"/>
</dbReference>
<proteinExistence type="predicted"/>
<keyword evidence="2" id="KW-1185">Reference proteome</keyword>
<gene>
    <name evidence="1" type="ORF">CODIS_32390</name>
</gene>
<evidence type="ECO:0000313" key="2">
    <source>
        <dbReference type="Proteomes" id="UP000094769"/>
    </source>
</evidence>
<comment type="caution">
    <text evidence="1">The sequence shown here is derived from an EMBL/GenBank/DDBJ whole genome shotgun (WGS) entry which is preliminary data.</text>
</comment>
<evidence type="ECO:0000313" key="1">
    <source>
        <dbReference type="EMBL" id="ODJ86599.1"/>
    </source>
</evidence>
<reference evidence="1 2" key="1">
    <citation type="submission" date="2016-06" db="EMBL/GenBank/DDBJ databases">
        <title>Genome sequence of endosymbiont of Candidatus Endolucinida thiodiazotropha.</title>
        <authorList>
            <person name="Poehlein A."/>
            <person name="Koenig S."/>
            <person name="Heiden S.E."/>
            <person name="Thuermer A."/>
            <person name="Voget S."/>
            <person name="Daniel R."/>
            <person name="Markert S."/>
            <person name="Gros O."/>
            <person name="Schweder T."/>
        </authorList>
    </citation>
    <scope>NUCLEOTIDE SEQUENCE [LARGE SCALE GENOMIC DNA]</scope>
    <source>
        <strain evidence="1 2">COS</strain>
    </source>
</reference>
<sequence length="54" mass="6373">MLLHSIVMPNNSVNTDYPRLYCAFLARNMCISSKYCCYLMVKLALYFSHHKPNR</sequence>
<organism evidence="1 2">
    <name type="scientific">Candidatus Thiodiazotropha endolucinida</name>
    <dbReference type="NCBI Taxonomy" id="1655433"/>
    <lineage>
        <taxon>Bacteria</taxon>
        <taxon>Pseudomonadati</taxon>
        <taxon>Pseudomonadota</taxon>
        <taxon>Gammaproteobacteria</taxon>
        <taxon>Chromatiales</taxon>
        <taxon>Sedimenticolaceae</taxon>
        <taxon>Candidatus Thiodiazotropha</taxon>
    </lineage>
</organism>
<accession>A0A7Z0VK37</accession>
<protein>
    <submittedName>
        <fullName evidence="1">Uncharacterized protein</fullName>
    </submittedName>
</protein>